<sequence>MKTSLTLIAVGLLSFGAHAASIETPKPYQLLLVDGEKTKHSVLSSVHSAQVGAGKHQFVLEYVEDYSTRQNIRVMEGDPVIINVVTDADTELALQYQKPASYQQAKEFLRDQASQVTVIDKRTNQAVDAEIFTIHRPAGLDLTRGIQDYLKENNKAFSGRTDAAVAAAQAKYGAAPVDADALDMLKHWWDKADKDTQRAFQIWAIQQQ</sequence>
<organism evidence="4 5">
    <name type="scientific">Oceanisphaera avium</name>
    <dbReference type="NCBI Taxonomy" id="1903694"/>
    <lineage>
        <taxon>Bacteria</taxon>
        <taxon>Pseudomonadati</taxon>
        <taxon>Pseudomonadota</taxon>
        <taxon>Gammaproteobacteria</taxon>
        <taxon>Aeromonadales</taxon>
        <taxon>Aeromonadaceae</taxon>
        <taxon>Oceanisphaera</taxon>
    </lineage>
</organism>
<keyword evidence="2 3" id="KW-0732">Signal</keyword>
<dbReference type="PANTHER" id="PTHR38108">
    <property type="entry name" value="UPF0319 PROTEIN YCCT"/>
    <property type="match status" value="1"/>
</dbReference>
<keyword evidence="5" id="KW-1185">Reference proteome</keyword>
<proteinExistence type="inferred from homology"/>
<comment type="similarity">
    <text evidence="1">Belongs to the UPF0319 family.</text>
</comment>
<evidence type="ECO:0000256" key="1">
    <source>
        <dbReference type="ARBA" id="ARBA00008490"/>
    </source>
</evidence>
<gene>
    <name evidence="4" type="ORF">CBP12_02470</name>
</gene>
<dbReference type="KEGG" id="ocm:CBP12_02470"/>
<feature type="signal peptide" evidence="3">
    <location>
        <begin position="1"/>
        <end position="19"/>
    </location>
</feature>
<name>A0A1Y0CUX9_9GAMM</name>
<evidence type="ECO:0000313" key="4">
    <source>
        <dbReference type="EMBL" id="ART79150.1"/>
    </source>
</evidence>
<dbReference type="InterPro" id="IPR018635">
    <property type="entry name" value="UPF0319"/>
</dbReference>
<feature type="chain" id="PRO_5010985073" evidence="3">
    <location>
        <begin position="20"/>
        <end position="208"/>
    </location>
</feature>
<evidence type="ECO:0000256" key="2">
    <source>
        <dbReference type="ARBA" id="ARBA00022729"/>
    </source>
</evidence>
<dbReference type="PANTHER" id="PTHR38108:SF1">
    <property type="entry name" value="UPF0319 PROTEIN YCCT"/>
    <property type="match status" value="1"/>
</dbReference>
<dbReference type="AlphaFoldDB" id="A0A1Y0CUX9"/>
<dbReference type="Pfam" id="PF09829">
    <property type="entry name" value="DUF2057"/>
    <property type="match status" value="1"/>
</dbReference>
<dbReference type="Proteomes" id="UP000243793">
    <property type="component" value="Chromosome"/>
</dbReference>
<reference evidence="5" key="1">
    <citation type="submission" date="2017-05" db="EMBL/GenBank/DDBJ databases">
        <authorList>
            <person name="Sung H."/>
        </authorList>
    </citation>
    <scope>NUCLEOTIDE SEQUENCE [LARGE SCALE GENOMIC DNA]</scope>
    <source>
        <strain evidence="5">AMac2203</strain>
    </source>
</reference>
<dbReference type="EMBL" id="CP021376">
    <property type="protein sequence ID" value="ART79150.1"/>
    <property type="molecule type" value="Genomic_DNA"/>
</dbReference>
<protein>
    <submittedName>
        <fullName evidence="4">DUF2057 domain-containing protein</fullName>
    </submittedName>
</protein>
<accession>A0A1Y0CUX9</accession>
<dbReference type="OrthoDB" id="7058190at2"/>
<dbReference type="RefSeq" id="WP_086962631.1">
    <property type="nucleotide sequence ID" value="NZ_CP021376.1"/>
</dbReference>
<evidence type="ECO:0000256" key="3">
    <source>
        <dbReference type="SAM" id="SignalP"/>
    </source>
</evidence>
<evidence type="ECO:0000313" key="5">
    <source>
        <dbReference type="Proteomes" id="UP000243793"/>
    </source>
</evidence>